<feature type="compositionally biased region" description="Acidic residues" evidence="9">
    <location>
        <begin position="259"/>
        <end position="276"/>
    </location>
</feature>
<dbReference type="InterPro" id="IPR009000">
    <property type="entry name" value="Transl_B-barrel_sf"/>
</dbReference>
<sequence length="503" mass="55696">MTETFEKALKNSKDTAPVSLQNDVDLADIENLSSDEGEVLPSKASNEKADEERADVRSESNSSLAKPDEDAGVSKDPVADTLSDKDPSSDESSESESDDDESVSLGGDAADIGASADEDEDATQEPIRSKNESAEEPLPSLPDGFEVGPETPIHEMGVLSKAFDFNLIIQATTSAEQRVLKEGSVLCLEDRTLLGPLCEVFGPLQSPFYRVSFPKDQKEAFDRLKALTGQKVFFVRPEAHWLDTFDLKRTKGTDASNGFDEELPEDEQEFSDDEKEAEFRKRRKLAKKNGDGEKLETMAISKKPQKLAVARSAKNLPGSAGIAYRSRNARQSEKKDNHQTTGGYSASQPQVPLQSVAQAPPAQLGYGYMPTYANPYPQNSYPTPQANVIYPQQAQFSGYPGASGAPYSPQYAANYANQAQLYNANYGQQHSQYPPYGHFAFNPSTYNPVSQQPLYQNQNAAQVAELQRILMQQQQQQQQQYPQQHPQQRQQQHPQQHQQHQPQ</sequence>
<feature type="region of interest" description="Disordered" evidence="9">
    <location>
        <begin position="470"/>
        <end position="503"/>
    </location>
</feature>
<keyword evidence="7" id="KW-0694">RNA-binding</keyword>
<dbReference type="PANTHER" id="PTHR31633:SF1">
    <property type="entry name" value="H_ACA RIBONUCLEOPROTEIN COMPLEX NON-CORE SUBUNIT NAF1"/>
    <property type="match status" value="1"/>
</dbReference>
<dbReference type="GO" id="GO:0005634">
    <property type="term" value="C:nucleus"/>
    <property type="evidence" value="ECO:0007669"/>
    <property type="project" value="UniProtKB-SubCell"/>
</dbReference>
<feature type="compositionally biased region" description="Polar residues" evidence="9">
    <location>
        <begin position="339"/>
        <end position="351"/>
    </location>
</feature>
<feature type="region of interest" description="Disordered" evidence="9">
    <location>
        <begin position="1"/>
        <end position="151"/>
    </location>
</feature>
<feature type="compositionally biased region" description="Basic and acidic residues" evidence="9">
    <location>
        <begin position="1"/>
        <end position="13"/>
    </location>
</feature>
<dbReference type="InterPro" id="IPR038664">
    <property type="entry name" value="Gar1/Naf1_Cbf5-bd_sf"/>
</dbReference>
<feature type="compositionally biased region" description="Basic and acidic residues" evidence="9">
    <location>
        <begin position="45"/>
        <end position="58"/>
    </location>
</feature>
<feature type="compositionally biased region" description="Acidic residues" evidence="9">
    <location>
        <begin position="25"/>
        <end position="38"/>
    </location>
</feature>
<keyword evidence="6" id="KW-0597">Phosphoprotein</keyword>
<keyword evidence="5" id="KW-0698">rRNA processing</keyword>
<keyword evidence="4" id="KW-0690">Ribosome biogenesis</keyword>
<dbReference type="STRING" id="1230905.A0A1G4ITN7"/>
<dbReference type="Proteomes" id="UP000191024">
    <property type="component" value="Chromosome B"/>
</dbReference>
<organism evidence="10 11">
    <name type="scientific">Lachancea mirantina</name>
    <dbReference type="NCBI Taxonomy" id="1230905"/>
    <lineage>
        <taxon>Eukaryota</taxon>
        <taxon>Fungi</taxon>
        <taxon>Dikarya</taxon>
        <taxon>Ascomycota</taxon>
        <taxon>Saccharomycotina</taxon>
        <taxon>Saccharomycetes</taxon>
        <taxon>Saccharomycetales</taxon>
        <taxon>Saccharomycetaceae</taxon>
        <taxon>Lachancea</taxon>
    </lineage>
</organism>
<evidence type="ECO:0000256" key="9">
    <source>
        <dbReference type="SAM" id="MobiDB-lite"/>
    </source>
</evidence>
<evidence type="ECO:0000256" key="5">
    <source>
        <dbReference type="ARBA" id="ARBA00022552"/>
    </source>
</evidence>
<feature type="compositionally biased region" description="Low complexity" evidence="9">
    <location>
        <begin position="472"/>
        <end position="503"/>
    </location>
</feature>
<dbReference type="Pfam" id="PF04410">
    <property type="entry name" value="Gar1"/>
    <property type="match status" value="1"/>
</dbReference>
<evidence type="ECO:0000256" key="8">
    <source>
        <dbReference type="ARBA" id="ARBA00023242"/>
    </source>
</evidence>
<keyword evidence="11" id="KW-1185">Reference proteome</keyword>
<evidence type="ECO:0000313" key="10">
    <source>
        <dbReference type="EMBL" id="SCU80339.1"/>
    </source>
</evidence>
<dbReference type="InterPro" id="IPR040309">
    <property type="entry name" value="Naf1"/>
</dbReference>
<accession>A0A1G4ITN7</accession>
<dbReference type="InterPro" id="IPR007504">
    <property type="entry name" value="H/ACA_rnp_Gar1/Naf1"/>
</dbReference>
<proteinExistence type="inferred from homology"/>
<evidence type="ECO:0000256" key="3">
    <source>
        <dbReference type="ARBA" id="ARBA00021438"/>
    </source>
</evidence>
<comment type="subcellular location">
    <subcellularLocation>
        <location evidence="1">Nucleus</location>
    </subcellularLocation>
</comment>
<dbReference type="EMBL" id="LT598464">
    <property type="protein sequence ID" value="SCU80339.1"/>
    <property type="molecule type" value="Genomic_DNA"/>
</dbReference>
<feature type="compositionally biased region" description="Low complexity" evidence="9">
    <location>
        <begin position="103"/>
        <end position="115"/>
    </location>
</feature>
<evidence type="ECO:0000256" key="6">
    <source>
        <dbReference type="ARBA" id="ARBA00022553"/>
    </source>
</evidence>
<comment type="similarity">
    <text evidence="2">Belongs to the NAF1 family.</text>
</comment>
<evidence type="ECO:0000313" key="11">
    <source>
        <dbReference type="Proteomes" id="UP000191024"/>
    </source>
</evidence>
<dbReference type="PANTHER" id="PTHR31633">
    <property type="entry name" value="H/ACA RIBONUCLEOPROTEIN COMPLEX NON-CORE SUBUNIT NAF1"/>
    <property type="match status" value="1"/>
</dbReference>
<protein>
    <recommendedName>
        <fullName evidence="3">H/ACA ribonucleoprotein complex non-core subunit NAF1</fullName>
    </recommendedName>
</protein>
<feature type="compositionally biased region" description="Acidic residues" evidence="9">
    <location>
        <begin position="89"/>
        <end position="102"/>
    </location>
</feature>
<reference evidence="10 11" key="1">
    <citation type="submission" date="2016-03" db="EMBL/GenBank/DDBJ databases">
        <authorList>
            <person name="Devillers H."/>
        </authorList>
    </citation>
    <scope>NUCLEOTIDE SEQUENCE [LARGE SCALE GENOMIC DNA]</scope>
    <source>
        <strain evidence="10">CBS 11717</strain>
    </source>
</reference>
<feature type="region of interest" description="Disordered" evidence="9">
    <location>
        <begin position="319"/>
        <end position="351"/>
    </location>
</feature>
<keyword evidence="8" id="KW-0539">Nucleus</keyword>
<dbReference type="GO" id="GO:0000493">
    <property type="term" value="P:box H/ACA snoRNP assembly"/>
    <property type="evidence" value="ECO:0007669"/>
    <property type="project" value="InterPro"/>
</dbReference>
<feature type="region of interest" description="Disordered" evidence="9">
    <location>
        <begin position="253"/>
        <end position="278"/>
    </location>
</feature>
<dbReference type="AlphaFoldDB" id="A0A1G4ITN7"/>
<dbReference type="GO" id="GO:0001522">
    <property type="term" value="P:pseudouridine synthesis"/>
    <property type="evidence" value="ECO:0007669"/>
    <property type="project" value="InterPro"/>
</dbReference>
<evidence type="ECO:0000256" key="7">
    <source>
        <dbReference type="ARBA" id="ARBA00022884"/>
    </source>
</evidence>
<dbReference type="SUPFAM" id="SSF50447">
    <property type="entry name" value="Translation proteins"/>
    <property type="match status" value="1"/>
</dbReference>
<dbReference type="GO" id="GO:0003723">
    <property type="term" value="F:RNA binding"/>
    <property type="evidence" value="ECO:0007669"/>
    <property type="project" value="UniProtKB-KW"/>
</dbReference>
<dbReference type="Gene3D" id="2.40.10.230">
    <property type="entry name" value="Probable tRNA pseudouridine synthase domain"/>
    <property type="match status" value="1"/>
</dbReference>
<dbReference type="OrthoDB" id="21550at2759"/>
<evidence type="ECO:0000256" key="4">
    <source>
        <dbReference type="ARBA" id="ARBA00022517"/>
    </source>
</evidence>
<evidence type="ECO:0000256" key="2">
    <source>
        <dbReference type="ARBA" id="ARBA00009801"/>
    </source>
</evidence>
<gene>
    <name evidence="10" type="ORF">LAMI_0B01860G</name>
</gene>
<name>A0A1G4ITN7_9SACH</name>
<dbReference type="GO" id="GO:0006364">
    <property type="term" value="P:rRNA processing"/>
    <property type="evidence" value="ECO:0007669"/>
    <property type="project" value="UniProtKB-KW"/>
</dbReference>
<dbReference type="GO" id="GO:0005732">
    <property type="term" value="C:sno(s)RNA-containing ribonucleoprotein complex"/>
    <property type="evidence" value="ECO:0007669"/>
    <property type="project" value="InterPro"/>
</dbReference>
<evidence type="ECO:0000256" key="1">
    <source>
        <dbReference type="ARBA" id="ARBA00004123"/>
    </source>
</evidence>